<keyword evidence="1" id="KW-0472">Membrane</keyword>
<name>A0ABW7KGL8_9NOCA</name>
<feature type="transmembrane region" description="Helical" evidence="1">
    <location>
        <begin position="36"/>
        <end position="57"/>
    </location>
</feature>
<keyword evidence="1" id="KW-1133">Transmembrane helix</keyword>
<proteinExistence type="predicted"/>
<evidence type="ECO:0000313" key="3">
    <source>
        <dbReference type="EMBL" id="MFH5232955.1"/>
    </source>
</evidence>
<keyword evidence="1" id="KW-0812">Transmembrane</keyword>
<gene>
    <name evidence="2" type="ORF">ACHIPZ_07700</name>
    <name evidence="3" type="ORF">ACHIRB_30970</name>
</gene>
<dbReference type="RefSeq" id="WP_395113525.1">
    <property type="nucleotide sequence ID" value="NZ_JBIMSN010000181.1"/>
</dbReference>
<keyword evidence="5" id="KW-1185">Reference proteome</keyword>
<dbReference type="EMBL" id="JBIMSN010000181">
    <property type="protein sequence ID" value="MFH5232955.1"/>
    <property type="molecule type" value="Genomic_DNA"/>
</dbReference>
<organism evidence="3 5">
    <name type="scientific">Antrihabitans spumae</name>
    <dbReference type="NCBI Taxonomy" id="3373370"/>
    <lineage>
        <taxon>Bacteria</taxon>
        <taxon>Bacillati</taxon>
        <taxon>Actinomycetota</taxon>
        <taxon>Actinomycetes</taxon>
        <taxon>Mycobacteriales</taxon>
        <taxon>Nocardiaceae</taxon>
        <taxon>Antrihabitans</taxon>
    </lineage>
</organism>
<dbReference type="Proteomes" id="UP001609219">
    <property type="component" value="Unassembled WGS sequence"/>
</dbReference>
<dbReference type="EMBL" id="JBIMSO010000035">
    <property type="protein sequence ID" value="MFH5208095.1"/>
    <property type="molecule type" value="Genomic_DNA"/>
</dbReference>
<evidence type="ECO:0000313" key="4">
    <source>
        <dbReference type="Proteomes" id="UP001609175"/>
    </source>
</evidence>
<evidence type="ECO:0000313" key="5">
    <source>
        <dbReference type="Proteomes" id="UP001609219"/>
    </source>
</evidence>
<accession>A0ABW7KGL8</accession>
<sequence length="69" mass="7601">MITKVATLATLLTLAFVTAPERIQHWTKTSRTRGDTIGWVILAAGAAAMAIMIIAYVTPKVQEYLNRIQ</sequence>
<evidence type="ECO:0000313" key="2">
    <source>
        <dbReference type="EMBL" id="MFH5208095.1"/>
    </source>
</evidence>
<protein>
    <submittedName>
        <fullName evidence="3">Uncharacterized protein</fullName>
    </submittedName>
</protein>
<comment type="caution">
    <text evidence="3">The sequence shown here is derived from an EMBL/GenBank/DDBJ whole genome shotgun (WGS) entry which is preliminary data.</text>
</comment>
<evidence type="ECO:0000256" key="1">
    <source>
        <dbReference type="SAM" id="Phobius"/>
    </source>
</evidence>
<reference evidence="4 5" key="1">
    <citation type="submission" date="2024-10" db="EMBL/GenBank/DDBJ databases">
        <authorList>
            <person name="Riesco R."/>
        </authorList>
    </citation>
    <scope>NUCLEOTIDE SEQUENCE [LARGE SCALE GENOMIC DNA]</scope>
    <source>
        <strain evidence="2 4">NCIMB 15449</strain>
        <strain evidence="3 5">NCIMB 15450</strain>
    </source>
</reference>
<dbReference type="Proteomes" id="UP001609175">
    <property type="component" value="Unassembled WGS sequence"/>
</dbReference>